<dbReference type="InterPro" id="IPR052217">
    <property type="entry name" value="Mito/Peroxisomal_Carrier"/>
</dbReference>
<gene>
    <name evidence="13" type="ORF">C6P40_001334</name>
</gene>
<sequence length="379" mass="42551">MSDKSISHAISGGLSGLVSMAVTYPLVTLSTNAQAKTTKSFDETAKEEQNAKDLNNIEEIDNDDDNDLQSDISSITKLKFRTIPNSVSQDFESKSDEKLSKNSLKIKLLKLLKKLINRLKFIIQNSNKFYSGLESALIGIVSVNFVYYYVYNFTGNYFKKLNNGSTSLDVKDSLLTGLISGLISRIATNPIWVANTRMTVKQKMIEKDINESIDVSKQNTFKVIYEIFQNEGLKGLFSGLVPALILVLSPMIQFTIFEQSKNALLKLRYNKKNVTSLEALLLGSFGKLIAILITYPYYTIRSRMHLNKDDDNKNSFKILYDVIQNEGISALYGGLNAKLLQSVISAGLIFYFKEEMMSVVGMFVNKCSSTSIRKLTRKL</sequence>
<dbReference type="PANTHER" id="PTHR45939:SF5">
    <property type="entry name" value="PEROXISOMAL MEMBRANE PROTEIN PMP34"/>
    <property type="match status" value="1"/>
</dbReference>
<feature type="transmembrane region" description="Helical" evidence="12">
    <location>
        <begin position="6"/>
        <end position="27"/>
    </location>
</feature>
<evidence type="ECO:0000256" key="1">
    <source>
        <dbReference type="ARBA" id="ARBA00004585"/>
    </source>
</evidence>
<dbReference type="GO" id="GO:0015217">
    <property type="term" value="F:ADP transmembrane transporter activity"/>
    <property type="evidence" value="ECO:0007669"/>
    <property type="project" value="TreeGrafter"/>
</dbReference>
<feature type="repeat" description="Solcar" evidence="9">
    <location>
        <begin position="274"/>
        <end position="359"/>
    </location>
</feature>
<evidence type="ECO:0000313" key="14">
    <source>
        <dbReference type="Proteomes" id="UP000697127"/>
    </source>
</evidence>
<feature type="transmembrane region" description="Helical" evidence="12">
    <location>
        <begin position="236"/>
        <end position="257"/>
    </location>
</feature>
<dbReference type="InterPro" id="IPR018108">
    <property type="entry name" value="MCP_transmembrane"/>
</dbReference>
<dbReference type="GO" id="GO:0051724">
    <property type="term" value="F:NAD transmembrane transporter activity"/>
    <property type="evidence" value="ECO:0007669"/>
    <property type="project" value="TreeGrafter"/>
</dbReference>
<dbReference type="Pfam" id="PF00153">
    <property type="entry name" value="Mito_carr"/>
    <property type="match status" value="2"/>
</dbReference>
<evidence type="ECO:0000256" key="9">
    <source>
        <dbReference type="PROSITE-ProRule" id="PRU00282"/>
    </source>
</evidence>
<dbReference type="PROSITE" id="PS50920">
    <property type="entry name" value="SOLCAR"/>
    <property type="match status" value="2"/>
</dbReference>
<comment type="similarity">
    <text evidence="2 10">Belongs to the mitochondrial carrier (TC 2.A.29) family.</text>
</comment>
<dbReference type="InterPro" id="IPR023395">
    <property type="entry name" value="MCP_dom_sf"/>
</dbReference>
<evidence type="ECO:0000256" key="6">
    <source>
        <dbReference type="ARBA" id="ARBA00022989"/>
    </source>
</evidence>
<evidence type="ECO:0000256" key="2">
    <source>
        <dbReference type="ARBA" id="ARBA00006375"/>
    </source>
</evidence>
<dbReference type="GO" id="GO:0005778">
    <property type="term" value="C:peroxisomal membrane"/>
    <property type="evidence" value="ECO:0007669"/>
    <property type="project" value="UniProtKB-SubCell"/>
</dbReference>
<keyword evidence="3 10" id="KW-0813">Transport</keyword>
<evidence type="ECO:0000256" key="5">
    <source>
        <dbReference type="ARBA" id="ARBA00022737"/>
    </source>
</evidence>
<protein>
    <submittedName>
        <fullName evidence="13">Uncharacterized protein</fullName>
    </submittedName>
</protein>
<accession>A0A9P7BGD2</accession>
<comment type="subcellular location">
    <subcellularLocation>
        <location evidence="1">Peroxisome membrane</location>
        <topology evidence="1">Multi-pass membrane protein</topology>
    </subcellularLocation>
</comment>
<evidence type="ECO:0000313" key="13">
    <source>
        <dbReference type="EMBL" id="KAG0688158.1"/>
    </source>
</evidence>
<dbReference type="GO" id="GO:0015228">
    <property type="term" value="F:coenzyme A transmembrane transporter activity"/>
    <property type="evidence" value="ECO:0007669"/>
    <property type="project" value="TreeGrafter"/>
</dbReference>
<dbReference type="EMBL" id="PUHW01000177">
    <property type="protein sequence ID" value="KAG0688158.1"/>
    <property type="molecule type" value="Genomic_DNA"/>
</dbReference>
<evidence type="ECO:0000256" key="11">
    <source>
        <dbReference type="SAM" id="MobiDB-lite"/>
    </source>
</evidence>
<dbReference type="OrthoDB" id="2019556at2759"/>
<keyword evidence="8" id="KW-0576">Peroxisome</keyword>
<comment type="caution">
    <text evidence="13">The sequence shown here is derived from an EMBL/GenBank/DDBJ whole genome shotgun (WGS) entry which is preliminary data.</text>
</comment>
<evidence type="ECO:0000256" key="4">
    <source>
        <dbReference type="ARBA" id="ARBA00022692"/>
    </source>
</evidence>
<keyword evidence="5" id="KW-0677">Repeat</keyword>
<evidence type="ECO:0000256" key="10">
    <source>
        <dbReference type="RuleBase" id="RU000488"/>
    </source>
</evidence>
<evidence type="ECO:0000256" key="8">
    <source>
        <dbReference type="ARBA" id="ARBA00023140"/>
    </source>
</evidence>
<feature type="transmembrane region" description="Helical" evidence="12">
    <location>
        <begin position="277"/>
        <end position="298"/>
    </location>
</feature>
<organism evidence="13 14">
    <name type="scientific">Pichia californica</name>
    <dbReference type="NCBI Taxonomy" id="460514"/>
    <lineage>
        <taxon>Eukaryota</taxon>
        <taxon>Fungi</taxon>
        <taxon>Dikarya</taxon>
        <taxon>Ascomycota</taxon>
        <taxon>Saccharomycotina</taxon>
        <taxon>Pichiomycetes</taxon>
        <taxon>Pichiales</taxon>
        <taxon>Pichiaceae</taxon>
        <taxon>Pichia</taxon>
    </lineage>
</organism>
<feature type="repeat" description="Solcar" evidence="9">
    <location>
        <begin position="168"/>
        <end position="263"/>
    </location>
</feature>
<keyword evidence="6 12" id="KW-1133">Transmembrane helix</keyword>
<dbReference type="SUPFAM" id="SSF103506">
    <property type="entry name" value="Mitochondrial carrier"/>
    <property type="match status" value="1"/>
</dbReference>
<feature type="compositionally biased region" description="Basic and acidic residues" evidence="11">
    <location>
        <begin position="39"/>
        <end position="51"/>
    </location>
</feature>
<dbReference type="Gene3D" id="1.50.40.10">
    <property type="entry name" value="Mitochondrial carrier domain"/>
    <property type="match status" value="1"/>
</dbReference>
<keyword evidence="7 9" id="KW-0472">Membrane</keyword>
<dbReference type="GO" id="GO:0044610">
    <property type="term" value="F:FMN transmembrane transporter activity"/>
    <property type="evidence" value="ECO:0007669"/>
    <property type="project" value="TreeGrafter"/>
</dbReference>
<evidence type="ECO:0000256" key="7">
    <source>
        <dbReference type="ARBA" id="ARBA00023136"/>
    </source>
</evidence>
<keyword evidence="14" id="KW-1185">Reference proteome</keyword>
<proteinExistence type="inferred from homology"/>
<name>A0A9P7BGD2_9ASCO</name>
<feature type="region of interest" description="Disordered" evidence="11">
    <location>
        <begin position="37"/>
        <end position="64"/>
    </location>
</feature>
<dbReference type="GO" id="GO:0015230">
    <property type="term" value="F:FAD transmembrane transporter activity"/>
    <property type="evidence" value="ECO:0007669"/>
    <property type="project" value="TreeGrafter"/>
</dbReference>
<reference evidence="13" key="1">
    <citation type="submission" date="2020-11" db="EMBL/GenBank/DDBJ databases">
        <title>Kefir isolates.</title>
        <authorList>
            <person name="Marcisauskas S."/>
            <person name="Kim Y."/>
            <person name="Blasche S."/>
        </authorList>
    </citation>
    <scope>NUCLEOTIDE SEQUENCE</scope>
    <source>
        <strain evidence="13">Olga-1</strain>
    </source>
</reference>
<dbReference type="Proteomes" id="UP000697127">
    <property type="component" value="Unassembled WGS sequence"/>
</dbReference>
<evidence type="ECO:0000256" key="3">
    <source>
        <dbReference type="ARBA" id="ARBA00022448"/>
    </source>
</evidence>
<evidence type="ECO:0000256" key="12">
    <source>
        <dbReference type="SAM" id="Phobius"/>
    </source>
</evidence>
<feature type="transmembrane region" description="Helical" evidence="12">
    <location>
        <begin position="129"/>
        <end position="150"/>
    </location>
</feature>
<feature type="transmembrane region" description="Helical" evidence="12">
    <location>
        <begin position="174"/>
        <end position="194"/>
    </location>
</feature>
<keyword evidence="4 9" id="KW-0812">Transmembrane</keyword>
<dbReference type="AlphaFoldDB" id="A0A9P7BGD2"/>
<dbReference type="GO" id="GO:0080122">
    <property type="term" value="F:AMP transmembrane transporter activity"/>
    <property type="evidence" value="ECO:0007669"/>
    <property type="project" value="TreeGrafter"/>
</dbReference>
<dbReference type="GO" id="GO:0005347">
    <property type="term" value="F:ATP transmembrane transporter activity"/>
    <property type="evidence" value="ECO:0007669"/>
    <property type="project" value="TreeGrafter"/>
</dbReference>
<dbReference type="PANTHER" id="PTHR45939">
    <property type="entry name" value="PEROXISOMAL MEMBRANE PROTEIN PMP34-RELATED"/>
    <property type="match status" value="1"/>
</dbReference>